<name>A0ABY2HMM7_9SPHI</name>
<dbReference type="InterPro" id="IPR013784">
    <property type="entry name" value="Carb-bd-like_fold"/>
</dbReference>
<protein>
    <recommendedName>
        <fullName evidence="3">BACON domain-containing protein</fullName>
    </recommendedName>
</protein>
<dbReference type="Gene3D" id="2.60.40.10">
    <property type="entry name" value="Immunoglobulins"/>
    <property type="match status" value="1"/>
</dbReference>
<dbReference type="SUPFAM" id="SSF50998">
    <property type="entry name" value="Quinoprotein alcohol dehydrogenase-like"/>
    <property type="match status" value="1"/>
</dbReference>
<dbReference type="Gene3D" id="2.130.10.10">
    <property type="entry name" value="YVTN repeat-like/Quinoprotein amine dehydrogenase"/>
    <property type="match status" value="1"/>
</dbReference>
<evidence type="ECO:0000313" key="2">
    <source>
        <dbReference type="Proteomes" id="UP000297429"/>
    </source>
</evidence>
<evidence type="ECO:0000313" key="1">
    <source>
        <dbReference type="EMBL" id="TFB30872.1"/>
    </source>
</evidence>
<accession>A0ABY2HMM7</accession>
<organism evidence="1 2">
    <name type="scientific">Pedobacter alluvionis</name>
    <dbReference type="NCBI Taxonomy" id="475253"/>
    <lineage>
        <taxon>Bacteria</taxon>
        <taxon>Pseudomonadati</taxon>
        <taxon>Bacteroidota</taxon>
        <taxon>Sphingobacteriia</taxon>
        <taxon>Sphingobacteriales</taxon>
        <taxon>Sphingobacteriaceae</taxon>
        <taxon>Pedobacter</taxon>
    </lineage>
</organism>
<dbReference type="Gene3D" id="2.60.40.1120">
    <property type="entry name" value="Carboxypeptidase-like, regulatory domain"/>
    <property type="match status" value="1"/>
</dbReference>
<dbReference type="InterPro" id="IPR013783">
    <property type="entry name" value="Ig-like_fold"/>
</dbReference>
<gene>
    <name evidence="1" type="ORF">E3V97_09550</name>
</gene>
<dbReference type="Proteomes" id="UP000297429">
    <property type="component" value="Unassembled WGS sequence"/>
</dbReference>
<dbReference type="EMBL" id="SOPX01000002">
    <property type="protein sequence ID" value="TFB30872.1"/>
    <property type="molecule type" value="Genomic_DNA"/>
</dbReference>
<sequence length="629" mass="71078">MFMNNSALNPLKKPTSGFLKSALTLVMLVFICLQSCKKEKEKITSTGLITGTVLSKNGLPLSGVKISLDNEQRTYVFSDGEGKYTFDRIPVGGYSILAAKEKHLSESKRTTVTQDGTTKLDFHLEVGEATLEIEKDSYQLPYTKTSNLIKIKSNTAWMVTLSTDWLDVDNPIGLGDKGIYVVAEENQADTARTATLTLTAGMAVKVITIIQYPKIKLLSVSMTHPITDTVILTFSAPVSEVQITSKYDLCLSDLAYNRTPMSKEVRFKYSCGRLGQSYPFQATFKDKIASYTENFNVDFFSKRIAYPAVWSESTPTYFVSDDNKTVWFSIFDTQIVQKIDMETFTVIKNYPVDFKVRKLVYNPYNKLIYLLTNTPDIYVMDPDDGSIVKQIKLEVLDGDNNTYPTIYPQALAFTSSGIGAMVCGARVSSATSWKMIDSRKNDLVYYHKQKDKNYEYGKIEVNYDRTKLIIKAYFSNITFSIDPVQDVIRDITIPVNGSLGGVVPNKKNNNLYMIQTYEQYIHNPANNYLSKITYLAHGNAGDFSYRSGEEEIIYAFDTDNWLQILDYKNGKTLLTFPTINELYYGKPISTTNGRYLVNFGNFTLFRFDTELFTVKGQINKTAVKTAFVK</sequence>
<dbReference type="InterPro" id="IPR015943">
    <property type="entry name" value="WD40/YVTN_repeat-like_dom_sf"/>
</dbReference>
<dbReference type="Pfam" id="PF13620">
    <property type="entry name" value="CarboxypepD_reg"/>
    <property type="match status" value="1"/>
</dbReference>
<dbReference type="SUPFAM" id="SSF49452">
    <property type="entry name" value="Starch-binding domain-like"/>
    <property type="match status" value="1"/>
</dbReference>
<dbReference type="CDD" id="cd14948">
    <property type="entry name" value="BACON"/>
    <property type="match status" value="1"/>
</dbReference>
<dbReference type="InterPro" id="IPR011047">
    <property type="entry name" value="Quinoprotein_ADH-like_sf"/>
</dbReference>
<keyword evidence="2" id="KW-1185">Reference proteome</keyword>
<comment type="caution">
    <text evidence="1">The sequence shown here is derived from an EMBL/GenBank/DDBJ whole genome shotgun (WGS) entry which is preliminary data.</text>
</comment>
<proteinExistence type="predicted"/>
<reference evidence="1 2" key="1">
    <citation type="submission" date="2019-03" db="EMBL/GenBank/DDBJ databases">
        <authorList>
            <person name="He R.-H."/>
        </authorList>
    </citation>
    <scope>NUCLEOTIDE SEQUENCE [LARGE SCALE GENOMIC DNA]</scope>
    <source>
        <strain evidence="1 2">DSM 19624</strain>
    </source>
</reference>
<evidence type="ECO:0008006" key="3">
    <source>
        <dbReference type="Google" id="ProtNLM"/>
    </source>
</evidence>
<dbReference type="InterPro" id="IPR024361">
    <property type="entry name" value="BACON"/>
</dbReference>